<evidence type="ECO:0000313" key="2">
    <source>
        <dbReference type="EMBL" id="CAD7702169.1"/>
    </source>
</evidence>
<gene>
    <name evidence="2" type="ORF">OSTQU699_LOCUS7526</name>
</gene>
<keyword evidence="1" id="KW-0472">Membrane</keyword>
<evidence type="ECO:0000313" key="3">
    <source>
        <dbReference type="Proteomes" id="UP000708148"/>
    </source>
</evidence>
<dbReference type="Proteomes" id="UP000708148">
    <property type="component" value="Unassembled WGS sequence"/>
</dbReference>
<feature type="transmembrane region" description="Helical" evidence="1">
    <location>
        <begin position="63"/>
        <end position="82"/>
    </location>
</feature>
<accession>A0A8S1J3B7</accession>
<dbReference type="EMBL" id="CAJHUC010001730">
    <property type="protein sequence ID" value="CAD7702169.1"/>
    <property type="molecule type" value="Genomic_DNA"/>
</dbReference>
<sequence>MSTATTVGAYPIGFLLFVPCSNSAELIPSPLQARVTIPHQARSAFSSAKAAAVKRCTHAVRPIWTLFMLWVSFVFILAAAGFPSEASAIVWYLRQTVLTSQVFVLVRVVFVLASSVEASPQDIFDLQGRTSAYSDAWICLTFMLTLQEATNLSGVGAEVLVWEAINVILIVALLQWAKYYKVRGILRPLRESYRRKASCMIRNCTNVTDCAIDGIMTRYEKQMVPCIRRLGHELCVSNFPELTKSEFYLTYISGLVSHLELNLGEGAIDMMAAWVKEQVVTGAATLRTNGTATRQFCCRSFADSVWKRSHFIVMSYLLSPEGAGEKKLYHGVPQVFARATMAGFHTCQGGATWVRRTGIKVEIRAEPGTEDSIVRSIAPFICRILLEPWIQFGAIANQGEMGLVAQDGKIAIDPEFCNNECQGIMSPFRHITSFDWVDAWPAFGVESTTTEGSQFHTLTQASRVSMTATMTFADDVSGSDQLQIQTFAKTEDVWESIVGKDWIEPSNFLPSIALYIGLMKFRSMLLECLFGRVLLATRLVDHPGFGSD</sequence>
<protein>
    <submittedName>
        <fullName evidence="2">Uncharacterized protein</fullName>
    </submittedName>
</protein>
<keyword evidence="1" id="KW-1133">Transmembrane helix</keyword>
<comment type="caution">
    <text evidence="2">The sequence shown here is derived from an EMBL/GenBank/DDBJ whole genome shotgun (WGS) entry which is preliminary data.</text>
</comment>
<evidence type="ECO:0000256" key="1">
    <source>
        <dbReference type="SAM" id="Phobius"/>
    </source>
</evidence>
<reference evidence="2" key="1">
    <citation type="submission" date="2020-12" db="EMBL/GenBank/DDBJ databases">
        <authorList>
            <person name="Iha C."/>
        </authorList>
    </citation>
    <scope>NUCLEOTIDE SEQUENCE</scope>
</reference>
<keyword evidence="3" id="KW-1185">Reference proteome</keyword>
<organism evidence="2 3">
    <name type="scientific">Ostreobium quekettii</name>
    <dbReference type="NCBI Taxonomy" id="121088"/>
    <lineage>
        <taxon>Eukaryota</taxon>
        <taxon>Viridiplantae</taxon>
        <taxon>Chlorophyta</taxon>
        <taxon>core chlorophytes</taxon>
        <taxon>Ulvophyceae</taxon>
        <taxon>TCBD clade</taxon>
        <taxon>Bryopsidales</taxon>
        <taxon>Ostreobineae</taxon>
        <taxon>Ostreobiaceae</taxon>
        <taxon>Ostreobium</taxon>
    </lineage>
</organism>
<name>A0A8S1J3B7_9CHLO</name>
<keyword evidence="1" id="KW-0812">Transmembrane</keyword>
<dbReference type="AlphaFoldDB" id="A0A8S1J3B7"/>
<proteinExistence type="predicted"/>